<comment type="caution">
    <text evidence="2">The sequence shown here is derived from an EMBL/GenBank/DDBJ whole genome shotgun (WGS) entry which is preliminary data.</text>
</comment>
<evidence type="ECO:0000313" key="3">
    <source>
        <dbReference type="Proteomes" id="UP000631694"/>
    </source>
</evidence>
<dbReference type="AlphaFoldDB" id="A0A931MYQ5"/>
<keyword evidence="3" id="KW-1185">Reference proteome</keyword>
<name>A0A931MYQ5_9HYPH</name>
<protein>
    <recommendedName>
        <fullName evidence="4">PspA/IM30 family protein</fullName>
    </recommendedName>
</protein>
<sequence>MFKTLSAWLGLFTARPAATDPAGDAATAAAHRAGQRRLEATADALGRARAALGIAMADDECLLRRLTRLEARAAELEAALATSPAGEAAVIAAEIGRIAAEREAAERARRTLGVDLRRLTAETRDAAAVHAAELRAEGARRRGEPPPRGGFGRVEMGRSFEATLADAEATLARLRARRTVHGA</sequence>
<dbReference type="RefSeq" id="WP_197311776.1">
    <property type="nucleotide sequence ID" value="NZ_JADZLT010000051.1"/>
</dbReference>
<proteinExistence type="predicted"/>
<accession>A0A931MYQ5</accession>
<dbReference type="Proteomes" id="UP000631694">
    <property type="component" value="Unassembled WGS sequence"/>
</dbReference>
<evidence type="ECO:0000313" key="2">
    <source>
        <dbReference type="EMBL" id="MBH0238687.1"/>
    </source>
</evidence>
<feature type="compositionally biased region" description="Basic and acidic residues" evidence="1">
    <location>
        <begin position="135"/>
        <end position="145"/>
    </location>
</feature>
<reference evidence="2" key="1">
    <citation type="submission" date="2020-12" db="EMBL/GenBank/DDBJ databases">
        <title>Methylobrevis albus sp. nov., isolated from fresh water lack sediment.</title>
        <authorList>
            <person name="Zou Q."/>
        </authorList>
    </citation>
    <scope>NUCLEOTIDE SEQUENCE</scope>
    <source>
        <strain evidence="2">L22</strain>
    </source>
</reference>
<gene>
    <name evidence="2" type="ORF">I5731_12700</name>
</gene>
<organism evidence="2 3">
    <name type="scientific">Methylobrevis albus</name>
    <dbReference type="NCBI Taxonomy" id="2793297"/>
    <lineage>
        <taxon>Bacteria</taxon>
        <taxon>Pseudomonadati</taxon>
        <taxon>Pseudomonadota</taxon>
        <taxon>Alphaproteobacteria</taxon>
        <taxon>Hyphomicrobiales</taxon>
        <taxon>Pleomorphomonadaceae</taxon>
        <taxon>Methylobrevis</taxon>
    </lineage>
</organism>
<dbReference type="EMBL" id="JADZLT010000051">
    <property type="protein sequence ID" value="MBH0238687.1"/>
    <property type="molecule type" value="Genomic_DNA"/>
</dbReference>
<evidence type="ECO:0000256" key="1">
    <source>
        <dbReference type="SAM" id="MobiDB-lite"/>
    </source>
</evidence>
<feature type="region of interest" description="Disordered" evidence="1">
    <location>
        <begin position="135"/>
        <end position="154"/>
    </location>
</feature>
<evidence type="ECO:0008006" key="4">
    <source>
        <dbReference type="Google" id="ProtNLM"/>
    </source>
</evidence>